<keyword evidence="3" id="KW-0846">Cobalamin</keyword>
<dbReference type="SUPFAM" id="SSF51717">
    <property type="entry name" value="Dihydropteroate synthetase-like"/>
    <property type="match status" value="1"/>
</dbReference>
<dbReference type="InterPro" id="IPR011005">
    <property type="entry name" value="Dihydropteroate_synth-like_sf"/>
</dbReference>
<evidence type="ECO:0000256" key="1">
    <source>
        <dbReference type="ARBA" id="ARBA00010398"/>
    </source>
</evidence>
<dbReference type="GO" id="GO:0046653">
    <property type="term" value="P:tetrahydrofolate metabolic process"/>
    <property type="evidence" value="ECO:0007669"/>
    <property type="project" value="TreeGrafter"/>
</dbReference>
<dbReference type="GO" id="GO:0031419">
    <property type="term" value="F:cobalamin binding"/>
    <property type="evidence" value="ECO:0007669"/>
    <property type="project" value="UniProtKB-KW"/>
</dbReference>
<accession>A0A2P2C9L2</accession>
<keyword evidence="4" id="KW-0808">Transferase</keyword>
<dbReference type="Gene3D" id="3.20.20.20">
    <property type="entry name" value="Dihydropteroate synthase-like"/>
    <property type="match status" value="1"/>
</dbReference>
<dbReference type="InterPro" id="IPR000489">
    <property type="entry name" value="Pterin-binding_dom"/>
</dbReference>
<evidence type="ECO:0000256" key="4">
    <source>
        <dbReference type="ARBA" id="ARBA00022679"/>
    </source>
</evidence>
<evidence type="ECO:0000256" key="2">
    <source>
        <dbReference type="ARBA" id="ARBA00022603"/>
    </source>
</evidence>
<dbReference type="AlphaFoldDB" id="A0A2P2C9L2"/>
<protein>
    <recommendedName>
        <fullName evidence="7">Pterin-binding domain-containing protein</fullName>
    </recommendedName>
</protein>
<keyword evidence="6" id="KW-0170">Cobalt</keyword>
<reference evidence="8" key="1">
    <citation type="submission" date="2015-08" db="EMBL/GenBank/DDBJ databases">
        <authorList>
            <person name="Babu N.S."/>
            <person name="Beckwith C.J."/>
            <person name="Beseler K.G."/>
            <person name="Brison A."/>
            <person name="Carone J.V."/>
            <person name="Caskin T.P."/>
            <person name="Diamond M."/>
            <person name="Durham M.E."/>
            <person name="Foxe J.M."/>
            <person name="Go M."/>
            <person name="Henderson B.A."/>
            <person name="Jones I.B."/>
            <person name="McGettigan J.A."/>
            <person name="Micheletti S.J."/>
            <person name="Nasrallah M.E."/>
            <person name="Ortiz D."/>
            <person name="Piller C.R."/>
            <person name="Privatt S.R."/>
            <person name="Schneider S.L."/>
            <person name="Sharp S."/>
            <person name="Smith T.C."/>
            <person name="Stanton J.D."/>
            <person name="Ullery H.E."/>
            <person name="Wilson R.J."/>
            <person name="Serrano M.G."/>
            <person name="Buck G."/>
            <person name="Lee V."/>
            <person name="Wang Y."/>
            <person name="Carvalho R."/>
            <person name="Voegtly L."/>
            <person name="Shi R."/>
            <person name="Duckworth R."/>
            <person name="Johnson A."/>
            <person name="Loviza R."/>
            <person name="Walstead R."/>
            <person name="Shah Z."/>
            <person name="Kiflezghi M."/>
            <person name="Wade K."/>
            <person name="Ball S.L."/>
            <person name="Bradley K.W."/>
            <person name="Asai D.J."/>
            <person name="Bowman C.A."/>
            <person name="Russell D.A."/>
            <person name="Pope W.H."/>
            <person name="Jacobs-Sera D."/>
            <person name="Hendrix R.W."/>
            <person name="Hatfull G.F."/>
        </authorList>
    </citation>
    <scope>NUCLEOTIDE SEQUENCE</scope>
</reference>
<dbReference type="Pfam" id="PF00809">
    <property type="entry name" value="Pterin_bind"/>
    <property type="match status" value="1"/>
</dbReference>
<dbReference type="PANTHER" id="PTHR45833:SF1">
    <property type="entry name" value="METHIONINE SYNTHASE"/>
    <property type="match status" value="1"/>
</dbReference>
<evidence type="ECO:0000256" key="6">
    <source>
        <dbReference type="ARBA" id="ARBA00023285"/>
    </source>
</evidence>
<evidence type="ECO:0000256" key="5">
    <source>
        <dbReference type="ARBA" id="ARBA00022723"/>
    </source>
</evidence>
<evidence type="ECO:0000313" key="8">
    <source>
        <dbReference type="EMBL" id="CUR58685.1"/>
    </source>
</evidence>
<sequence length="296" mass="31934">MSAPRLETVLRGTKTQVVIGHDRPFCLIGERINPTGRRIFQEQLRAGDLSAIERDVKAQVEGGADVLDINMGVPLTDEAELLAKAITLVQQLTDKPICIDSSVVEALEAGLSVYQGRALVNSITAEDERMEQILPLVKKYDAAIIALPNDSDEIPMDAEKRMVLTRKIFEVATKEYGIAAADIVIDPLAMPIGADQSVVNTFFDCVSQIRDEFGANMTCGASNVSFGMPGRHQINSTFLPMAMTAGLTSAIMDTRTPSVVEAVKAADLLLGHDEWGGAWIAAHRARLAREAALSSS</sequence>
<dbReference type="GO" id="GO:0008705">
    <property type="term" value="F:methionine synthase activity"/>
    <property type="evidence" value="ECO:0007669"/>
    <property type="project" value="TreeGrafter"/>
</dbReference>
<name>A0A2P2C9L2_9ZZZZ</name>
<comment type="similarity">
    <text evidence="1">Belongs to the vitamin-B12 dependent methionine synthase family.</text>
</comment>
<dbReference type="GO" id="GO:0005829">
    <property type="term" value="C:cytosol"/>
    <property type="evidence" value="ECO:0007669"/>
    <property type="project" value="TreeGrafter"/>
</dbReference>
<dbReference type="EMBL" id="CZKA01000049">
    <property type="protein sequence ID" value="CUR58685.1"/>
    <property type="molecule type" value="Genomic_DNA"/>
</dbReference>
<evidence type="ECO:0000256" key="3">
    <source>
        <dbReference type="ARBA" id="ARBA00022628"/>
    </source>
</evidence>
<organism evidence="8">
    <name type="scientific">metagenome</name>
    <dbReference type="NCBI Taxonomy" id="256318"/>
    <lineage>
        <taxon>unclassified sequences</taxon>
        <taxon>metagenomes</taxon>
    </lineage>
</organism>
<dbReference type="PROSITE" id="PS50972">
    <property type="entry name" value="PTERIN_BINDING"/>
    <property type="match status" value="1"/>
</dbReference>
<dbReference type="NCBIfam" id="NF005719">
    <property type="entry name" value="PRK07535.1"/>
    <property type="match status" value="1"/>
</dbReference>
<evidence type="ECO:0000259" key="7">
    <source>
        <dbReference type="PROSITE" id="PS50972"/>
    </source>
</evidence>
<dbReference type="InterPro" id="IPR050554">
    <property type="entry name" value="Met_Synthase/Corrinoid"/>
</dbReference>
<dbReference type="GO" id="GO:0050667">
    <property type="term" value="P:homocysteine metabolic process"/>
    <property type="evidence" value="ECO:0007669"/>
    <property type="project" value="TreeGrafter"/>
</dbReference>
<feature type="domain" description="Pterin-binding" evidence="7">
    <location>
        <begin position="25"/>
        <end position="270"/>
    </location>
</feature>
<dbReference type="PANTHER" id="PTHR45833">
    <property type="entry name" value="METHIONINE SYNTHASE"/>
    <property type="match status" value="1"/>
</dbReference>
<keyword evidence="5" id="KW-0479">Metal-binding</keyword>
<dbReference type="GO" id="GO:0046872">
    <property type="term" value="F:metal ion binding"/>
    <property type="evidence" value="ECO:0007669"/>
    <property type="project" value="UniProtKB-KW"/>
</dbReference>
<gene>
    <name evidence="8" type="ORF">NOCA2530041</name>
</gene>
<dbReference type="GO" id="GO:0032259">
    <property type="term" value="P:methylation"/>
    <property type="evidence" value="ECO:0007669"/>
    <property type="project" value="UniProtKB-KW"/>
</dbReference>
<keyword evidence="2" id="KW-0489">Methyltransferase</keyword>
<proteinExistence type="inferred from homology"/>